<comment type="subcellular location">
    <subcellularLocation>
        <location evidence="1">Membrane</location>
        <topology evidence="1">Multi-pass membrane protein</topology>
    </subcellularLocation>
</comment>
<dbReference type="SUPFAM" id="SSF103473">
    <property type="entry name" value="MFS general substrate transporter"/>
    <property type="match status" value="1"/>
</dbReference>
<feature type="domain" description="Major facilitator superfamily (MFS) profile" evidence="7">
    <location>
        <begin position="30"/>
        <end position="435"/>
    </location>
</feature>
<dbReference type="Gene3D" id="1.20.1250.20">
    <property type="entry name" value="MFS general substrate transporter like domains"/>
    <property type="match status" value="2"/>
</dbReference>
<protein>
    <submittedName>
        <fullName evidence="8">MFS transporter</fullName>
    </submittedName>
</protein>
<feature type="transmembrane region" description="Helical" evidence="6">
    <location>
        <begin position="96"/>
        <end position="115"/>
    </location>
</feature>
<sequence length="436" mass="46853">MAFHSAIAIADTSEVDAVRSSGYRKATLRILPFLFVCYFFAYLDRVNVGFAKLHMLADLQFSEAVYGLGAGIFFLGYFFFEVPSNLVMHRVGARRWIARIMVSWGLISAAMAFVTTPAMFYILRFLLGVAEAGFFPGIILYLTYWYPAERRGRIVSMFMAAIPVSGLIGSPLSGLILDTFQGVQGFAAWQWLFVVEALPSCALGVVLFFVLTDRPAQAAWLTRPEIDCIEQDLAAEAQRQDSHSAMAAATDPRIWLLSLIYFGIQMGVYGVAFWLPTIVKGSGFGSDTMVGLVTAIPYLAAALFMVAMGRSADATGKRRLHVALPILLGVVGLVGSAAFSTHTGIAITCLTFATMGTITALALFWSLPSSFLGGFAAAGGLAIINSVGNLAGFVSPYMVGLIRDATHSTNLALYVIATAVLLAGLLLVKVSPSVDH</sequence>
<feature type="transmembrane region" description="Helical" evidence="6">
    <location>
        <begin position="154"/>
        <end position="177"/>
    </location>
</feature>
<name>A0A4D7B0J6_9HYPH</name>
<organism evidence="8 9">
    <name type="scientific">Phreatobacter stygius</name>
    <dbReference type="NCBI Taxonomy" id="1940610"/>
    <lineage>
        <taxon>Bacteria</taxon>
        <taxon>Pseudomonadati</taxon>
        <taxon>Pseudomonadota</taxon>
        <taxon>Alphaproteobacteria</taxon>
        <taxon>Hyphomicrobiales</taxon>
        <taxon>Phreatobacteraceae</taxon>
        <taxon>Phreatobacter</taxon>
    </lineage>
</organism>
<accession>A0A4D7B0J6</accession>
<feature type="transmembrane region" description="Helical" evidence="6">
    <location>
        <begin position="288"/>
        <end position="308"/>
    </location>
</feature>
<evidence type="ECO:0000313" key="8">
    <source>
        <dbReference type="EMBL" id="QCI66251.1"/>
    </source>
</evidence>
<dbReference type="GO" id="GO:0022857">
    <property type="term" value="F:transmembrane transporter activity"/>
    <property type="evidence" value="ECO:0007669"/>
    <property type="project" value="InterPro"/>
</dbReference>
<feature type="transmembrane region" description="Helical" evidence="6">
    <location>
        <begin position="121"/>
        <end position="142"/>
    </location>
</feature>
<dbReference type="PANTHER" id="PTHR43791:SF36">
    <property type="entry name" value="TRANSPORTER, PUTATIVE (AFU_ORTHOLOGUE AFUA_6G08340)-RELATED"/>
    <property type="match status" value="1"/>
</dbReference>
<dbReference type="InterPro" id="IPR011701">
    <property type="entry name" value="MFS"/>
</dbReference>
<evidence type="ECO:0000256" key="5">
    <source>
        <dbReference type="ARBA" id="ARBA00023136"/>
    </source>
</evidence>
<dbReference type="FunFam" id="1.20.1250.20:FF:000018">
    <property type="entry name" value="MFS transporter permease"/>
    <property type="match status" value="1"/>
</dbReference>
<evidence type="ECO:0000313" key="9">
    <source>
        <dbReference type="Proteomes" id="UP000298781"/>
    </source>
</evidence>
<feature type="transmembrane region" description="Helical" evidence="6">
    <location>
        <begin position="411"/>
        <end position="428"/>
    </location>
</feature>
<feature type="transmembrane region" description="Helical" evidence="6">
    <location>
        <begin position="189"/>
        <end position="211"/>
    </location>
</feature>
<evidence type="ECO:0000256" key="2">
    <source>
        <dbReference type="ARBA" id="ARBA00022448"/>
    </source>
</evidence>
<dbReference type="Pfam" id="PF07690">
    <property type="entry name" value="MFS_1"/>
    <property type="match status" value="1"/>
</dbReference>
<dbReference type="OrthoDB" id="9773957at2"/>
<dbReference type="AlphaFoldDB" id="A0A4D7B0J6"/>
<proteinExistence type="predicted"/>
<feature type="transmembrane region" description="Helical" evidence="6">
    <location>
        <begin position="64"/>
        <end position="84"/>
    </location>
</feature>
<feature type="transmembrane region" description="Helical" evidence="6">
    <location>
        <begin position="254"/>
        <end position="276"/>
    </location>
</feature>
<evidence type="ECO:0000256" key="1">
    <source>
        <dbReference type="ARBA" id="ARBA00004141"/>
    </source>
</evidence>
<reference evidence="8 9" key="1">
    <citation type="submission" date="2019-04" db="EMBL/GenBank/DDBJ databases">
        <title>Phreatobacter aquaticus sp. nov.</title>
        <authorList>
            <person name="Choi A."/>
        </authorList>
    </citation>
    <scope>NUCLEOTIDE SEQUENCE [LARGE SCALE GENOMIC DNA]</scope>
    <source>
        <strain evidence="8 9">KCTC 52518</strain>
    </source>
</reference>
<keyword evidence="4 6" id="KW-1133">Transmembrane helix</keyword>
<evidence type="ECO:0000256" key="3">
    <source>
        <dbReference type="ARBA" id="ARBA00022692"/>
    </source>
</evidence>
<dbReference type="PROSITE" id="PS50850">
    <property type="entry name" value="MFS"/>
    <property type="match status" value="1"/>
</dbReference>
<keyword evidence="2" id="KW-0813">Transport</keyword>
<dbReference type="Proteomes" id="UP000298781">
    <property type="component" value="Chromosome"/>
</dbReference>
<dbReference type="CDD" id="cd17319">
    <property type="entry name" value="MFS_ExuT_GudP_like"/>
    <property type="match status" value="1"/>
</dbReference>
<evidence type="ECO:0000256" key="4">
    <source>
        <dbReference type="ARBA" id="ARBA00022989"/>
    </source>
</evidence>
<dbReference type="RefSeq" id="WP_136961695.1">
    <property type="nucleotide sequence ID" value="NZ_CP039690.1"/>
</dbReference>
<feature type="transmembrane region" description="Helical" evidence="6">
    <location>
        <begin position="26"/>
        <end position="44"/>
    </location>
</feature>
<dbReference type="InterPro" id="IPR020846">
    <property type="entry name" value="MFS_dom"/>
</dbReference>
<dbReference type="PANTHER" id="PTHR43791">
    <property type="entry name" value="PERMEASE-RELATED"/>
    <property type="match status" value="1"/>
</dbReference>
<keyword evidence="5 6" id="KW-0472">Membrane</keyword>
<dbReference type="EMBL" id="CP039690">
    <property type="protein sequence ID" value="QCI66251.1"/>
    <property type="molecule type" value="Genomic_DNA"/>
</dbReference>
<feature type="transmembrane region" description="Helical" evidence="6">
    <location>
        <begin position="371"/>
        <end position="391"/>
    </location>
</feature>
<feature type="transmembrane region" description="Helical" evidence="6">
    <location>
        <begin position="320"/>
        <end position="339"/>
    </location>
</feature>
<dbReference type="InterPro" id="IPR036259">
    <property type="entry name" value="MFS_trans_sf"/>
</dbReference>
<feature type="transmembrane region" description="Helical" evidence="6">
    <location>
        <begin position="345"/>
        <end position="364"/>
    </location>
</feature>
<gene>
    <name evidence="8" type="ORF">E8M01_19755</name>
</gene>
<dbReference type="GO" id="GO:0005886">
    <property type="term" value="C:plasma membrane"/>
    <property type="evidence" value="ECO:0007669"/>
    <property type="project" value="TreeGrafter"/>
</dbReference>
<evidence type="ECO:0000259" key="7">
    <source>
        <dbReference type="PROSITE" id="PS50850"/>
    </source>
</evidence>
<evidence type="ECO:0000256" key="6">
    <source>
        <dbReference type="SAM" id="Phobius"/>
    </source>
</evidence>
<keyword evidence="9" id="KW-1185">Reference proteome</keyword>
<keyword evidence="3 6" id="KW-0812">Transmembrane</keyword>
<dbReference type="KEGG" id="pstg:E8M01_19755"/>